<evidence type="ECO:0000313" key="3">
    <source>
        <dbReference type="Proteomes" id="UP001551176"/>
    </source>
</evidence>
<evidence type="ECO:0000259" key="1">
    <source>
        <dbReference type="Pfam" id="PF18228"/>
    </source>
</evidence>
<dbReference type="EMBL" id="JBEYXV010000030">
    <property type="protein sequence ID" value="MEU6826736.1"/>
    <property type="molecule type" value="Genomic_DNA"/>
</dbReference>
<evidence type="ECO:0000313" key="2">
    <source>
        <dbReference type="EMBL" id="MEU6826736.1"/>
    </source>
</evidence>
<keyword evidence="3" id="KW-1185">Reference proteome</keyword>
<dbReference type="InterPro" id="IPR040509">
    <property type="entry name" value="CdiI_C"/>
</dbReference>
<dbReference type="Gene3D" id="3.30.2450.20">
    <property type="match status" value="1"/>
</dbReference>
<accession>A0ABV3C0D4</accession>
<sequence>MPSAEEAANGTTAVGRISVGDFSENFPMDLSYWSADDYRDSWVRALRRVDGQSEVDSCLVTSITDPATANFVFCWPVYRRGTDVYVQNSIIFLGELAEEFRPTEPWLSVEPHSTVDEDGNEISEWRTTIGEVRDFLSVYS</sequence>
<organism evidence="2 3">
    <name type="scientific">Streptomyces atriruber</name>
    <dbReference type="NCBI Taxonomy" id="545121"/>
    <lineage>
        <taxon>Bacteria</taxon>
        <taxon>Bacillati</taxon>
        <taxon>Actinomycetota</taxon>
        <taxon>Actinomycetes</taxon>
        <taxon>Kitasatosporales</taxon>
        <taxon>Streptomycetaceae</taxon>
        <taxon>Streptomyces</taxon>
    </lineage>
</organism>
<feature type="domain" description="CdiI C-terminal" evidence="1">
    <location>
        <begin position="28"/>
        <end position="135"/>
    </location>
</feature>
<reference evidence="2 3" key="1">
    <citation type="submission" date="2024-06" db="EMBL/GenBank/DDBJ databases">
        <title>The Natural Products Discovery Center: Release of the First 8490 Sequenced Strains for Exploring Actinobacteria Biosynthetic Diversity.</title>
        <authorList>
            <person name="Kalkreuter E."/>
            <person name="Kautsar S.A."/>
            <person name="Yang D."/>
            <person name="Bader C.D."/>
            <person name="Teijaro C.N."/>
            <person name="Fluegel L."/>
            <person name="Davis C.M."/>
            <person name="Simpson J.R."/>
            <person name="Lauterbach L."/>
            <person name="Steele A.D."/>
            <person name="Gui C."/>
            <person name="Meng S."/>
            <person name="Li G."/>
            <person name="Viehrig K."/>
            <person name="Ye F."/>
            <person name="Su P."/>
            <person name="Kiefer A.F."/>
            <person name="Nichols A."/>
            <person name="Cepeda A.J."/>
            <person name="Yan W."/>
            <person name="Fan B."/>
            <person name="Jiang Y."/>
            <person name="Adhikari A."/>
            <person name="Zheng C.-J."/>
            <person name="Schuster L."/>
            <person name="Cowan T.M."/>
            <person name="Smanski M.J."/>
            <person name="Chevrette M.G."/>
            <person name="De Carvalho L.P.S."/>
            <person name="Shen B."/>
        </authorList>
    </citation>
    <scope>NUCLEOTIDE SEQUENCE [LARGE SCALE GENOMIC DNA]</scope>
    <source>
        <strain evidence="2 3">NPDC046838</strain>
    </source>
</reference>
<dbReference type="RefSeq" id="WP_359358222.1">
    <property type="nucleotide sequence ID" value="NZ_JBEYXV010000030.1"/>
</dbReference>
<proteinExistence type="predicted"/>
<dbReference type="Proteomes" id="UP001551176">
    <property type="component" value="Unassembled WGS sequence"/>
</dbReference>
<protein>
    <recommendedName>
        <fullName evidence="1">CdiI C-terminal domain-containing protein</fullName>
    </recommendedName>
</protein>
<dbReference type="CDD" id="cd20699">
    <property type="entry name" value="CdiI_ECL-like"/>
    <property type="match status" value="1"/>
</dbReference>
<comment type="caution">
    <text evidence="2">The sequence shown here is derived from an EMBL/GenBank/DDBJ whole genome shotgun (WGS) entry which is preliminary data.</text>
</comment>
<gene>
    <name evidence="2" type="ORF">ABZ921_39550</name>
</gene>
<dbReference type="Pfam" id="PF18228">
    <property type="entry name" value="CdiI_N"/>
    <property type="match status" value="1"/>
</dbReference>
<name>A0ABV3C0D4_9ACTN</name>
<dbReference type="InterPro" id="IPR053755">
    <property type="entry name" value="CDI_immunity_sf"/>
</dbReference>